<organism evidence="1 2">
    <name type="scientific">Melastoma candidum</name>
    <dbReference type="NCBI Taxonomy" id="119954"/>
    <lineage>
        <taxon>Eukaryota</taxon>
        <taxon>Viridiplantae</taxon>
        <taxon>Streptophyta</taxon>
        <taxon>Embryophyta</taxon>
        <taxon>Tracheophyta</taxon>
        <taxon>Spermatophyta</taxon>
        <taxon>Magnoliopsida</taxon>
        <taxon>eudicotyledons</taxon>
        <taxon>Gunneridae</taxon>
        <taxon>Pentapetalae</taxon>
        <taxon>rosids</taxon>
        <taxon>malvids</taxon>
        <taxon>Myrtales</taxon>
        <taxon>Melastomataceae</taxon>
        <taxon>Melastomatoideae</taxon>
        <taxon>Melastomateae</taxon>
        <taxon>Melastoma</taxon>
    </lineage>
</organism>
<proteinExistence type="predicted"/>
<dbReference type="EMBL" id="CM042882">
    <property type="protein sequence ID" value="KAI4380962.1"/>
    <property type="molecule type" value="Genomic_DNA"/>
</dbReference>
<reference evidence="2" key="1">
    <citation type="journal article" date="2023" name="Front. Plant Sci.">
        <title>Chromosomal-level genome assembly of Melastoma candidum provides insights into trichome evolution.</title>
        <authorList>
            <person name="Zhong Y."/>
            <person name="Wu W."/>
            <person name="Sun C."/>
            <person name="Zou P."/>
            <person name="Liu Y."/>
            <person name="Dai S."/>
            <person name="Zhou R."/>
        </authorList>
    </citation>
    <scope>NUCLEOTIDE SEQUENCE [LARGE SCALE GENOMIC DNA]</scope>
</reference>
<accession>A0ACB9RYI0</accession>
<evidence type="ECO:0000313" key="2">
    <source>
        <dbReference type="Proteomes" id="UP001057402"/>
    </source>
</evidence>
<sequence length="356" mass="38903">MDSDDVAIGNGVEVVHRNGLHKKIASTKIEGAFLKDAGADAGKIADINEHRADLKTAKLDVDCPKLNASAKGIKGVQNDEKSSNPKSLAATVTTEKTQPRQPVKSIAPPNNGKPNQSKQALKSETEVSEALTDDVKLKPLKKGPVDEPETGAISDLSPVAGDAKPQRVGTLPNYGFSFKCDERAEKRREFYSKLEEKIHAKEVERNNLQAKSKETQEAEIKLLRKSLNFKATPMPSFYQEPPPKAELKKIPPTRAKSPKLGRRKNSSTSESEESDGIAHSNRLSLDENATRNKTVNPKQPTRRSLPKLPSEKAAMSSRRRKTTTTLKPSKPNATEDNHQTTSADEAAAAPHQEQES</sequence>
<gene>
    <name evidence="1" type="ORF">MLD38_007087</name>
</gene>
<keyword evidence="2" id="KW-1185">Reference proteome</keyword>
<evidence type="ECO:0000313" key="1">
    <source>
        <dbReference type="EMBL" id="KAI4380962.1"/>
    </source>
</evidence>
<name>A0ACB9RYI0_9MYRT</name>
<comment type="caution">
    <text evidence="1">The sequence shown here is derived from an EMBL/GenBank/DDBJ whole genome shotgun (WGS) entry which is preliminary data.</text>
</comment>
<dbReference type="Proteomes" id="UP001057402">
    <property type="component" value="Chromosome 3"/>
</dbReference>
<protein>
    <submittedName>
        <fullName evidence="1">Uncharacterized protein</fullName>
    </submittedName>
</protein>